<dbReference type="GO" id="GO:0042597">
    <property type="term" value="C:periplasmic space"/>
    <property type="evidence" value="ECO:0007669"/>
    <property type="project" value="UniProtKB-SubCell"/>
</dbReference>
<dbReference type="PANTHER" id="PTHR30222">
    <property type="entry name" value="SPERMIDINE/PUTRESCINE-BINDING PERIPLASMIC PROTEIN"/>
    <property type="match status" value="1"/>
</dbReference>
<proteinExistence type="predicted"/>
<keyword evidence="3 6" id="KW-0732">Signal</keyword>
<keyword evidence="2" id="KW-0813">Transport</keyword>
<dbReference type="HOGENOM" id="CLU_026974_1_3_12"/>
<dbReference type="STRING" id="760011.Spico_0850"/>
<dbReference type="SUPFAM" id="SSF53850">
    <property type="entry name" value="Periplasmic binding protein-like II"/>
    <property type="match status" value="1"/>
</dbReference>
<organism evidence="7 8">
    <name type="scientific">Parasphaerochaeta coccoides (strain ATCC BAA-1237 / DSM 17374 / SPN1)</name>
    <name type="common">Sphaerochaeta coccoides</name>
    <dbReference type="NCBI Taxonomy" id="760011"/>
    <lineage>
        <taxon>Bacteria</taxon>
        <taxon>Pseudomonadati</taxon>
        <taxon>Spirochaetota</taxon>
        <taxon>Spirochaetia</taxon>
        <taxon>Spirochaetales</taxon>
        <taxon>Sphaerochaetaceae</taxon>
        <taxon>Parasphaerochaeta</taxon>
    </lineage>
</organism>
<dbReference type="Gene3D" id="3.40.190.10">
    <property type="entry name" value="Periplasmic binding protein-like II"/>
    <property type="match status" value="2"/>
</dbReference>
<evidence type="ECO:0000313" key="8">
    <source>
        <dbReference type="Proteomes" id="UP000007939"/>
    </source>
</evidence>
<dbReference type="Pfam" id="PF13416">
    <property type="entry name" value="SBP_bac_8"/>
    <property type="match status" value="1"/>
</dbReference>
<comment type="subcellular location">
    <subcellularLocation>
        <location evidence="1">Periplasm</location>
    </subcellularLocation>
</comment>
<dbReference type="InterPro" id="IPR001188">
    <property type="entry name" value="Sperm_putr-bd"/>
</dbReference>
<dbReference type="Proteomes" id="UP000007939">
    <property type="component" value="Chromosome"/>
</dbReference>
<dbReference type="GO" id="GO:0019808">
    <property type="term" value="F:polyamine binding"/>
    <property type="evidence" value="ECO:0007669"/>
    <property type="project" value="InterPro"/>
</dbReference>
<dbReference type="KEGG" id="scc:Spico_0850"/>
<sequence length="365" mass="41634">MSMHHDTRRSTYSVKVACAVLLAAAFLAGLTACSRNSSPKSNGEALYLYNWTYYTPDSILLAFTEETGIQVIVDNFSSNEEMFAKLRAGGGRVGYDIVFPSADYTSIMIKLDMLEKLDHEKLPNVKHATKLVHEKATYDPDFLYSVPYFMGAAGVAVNTTLVPSGYERNWDIFADKRFARRMTMLDDMREVMGDALIHLGYSNNTTDLLQLAEAQSYIIENWKPNLVKFDAESFGKSFGSGEFWAVHSYPENVYEEFPESRWHEIDFFLPPEGGSMYIDNMVILKDAPHKDAAHAFIDFIYRPEIYAQFLDEFHLPPTVHSSAVEYMETTPLYSADDLANYSIIEDLGESLDLYNDLWHDIRYMD</sequence>
<feature type="chain" id="PRO_5003313775" evidence="6">
    <location>
        <begin position="29"/>
        <end position="365"/>
    </location>
</feature>
<accession>F4GHW1</accession>
<keyword evidence="8" id="KW-1185">Reference proteome</keyword>
<dbReference type="InterPro" id="IPR006059">
    <property type="entry name" value="SBP"/>
</dbReference>
<evidence type="ECO:0000256" key="3">
    <source>
        <dbReference type="ARBA" id="ARBA00022729"/>
    </source>
</evidence>
<evidence type="ECO:0000313" key="7">
    <source>
        <dbReference type="EMBL" id="AEC02074.1"/>
    </source>
</evidence>
<dbReference type="PIRSF" id="PIRSF019574">
    <property type="entry name" value="Periplasmic_polyamine_BP"/>
    <property type="match status" value="1"/>
</dbReference>
<dbReference type="PANTHER" id="PTHR30222:SF17">
    <property type="entry name" value="SPERMIDINE_PUTRESCINE-BINDING PERIPLASMIC PROTEIN"/>
    <property type="match status" value="1"/>
</dbReference>
<reference evidence="8" key="1">
    <citation type="submission" date="2011-04" db="EMBL/GenBank/DDBJ databases">
        <title>The complete genome of Spirochaeta coccoides DSM 17374.</title>
        <authorList>
            <person name="Lucas S."/>
            <person name="Copeland A."/>
            <person name="Lapidus A."/>
            <person name="Bruce D."/>
            <person name="Goodwin L."/>
            <person name="Pitluck S."/>
            <person name="Peters L."/>
            <person name="Kyrpides N."/>
            <person name="Mavromatis K."/>
            <person name="Pagani I."/>
            <person name="Ivanova N."/>
            <person name="Ovchinnikova G."/>
            <person name="Lu M."/>
            <person name="Detter J.C."/>
            <person name="Tapia R."/>
            <person name="Han C."/>
            <person name="Land M."/>
            <person name="Hauser L."/>
            <person name="Markowitz V."/>
            <person name="Cheng J.-F."/>
            <person name="Hugenholtz P."/>
            <person name="Woyke T."/>
            <person name="Wu D."/>
            <person name="Spring S."/>
            <person name="Schroeder M."/>
            <person name="Brambilla E."/>
            <person name="Klenk H.-P."/>
            <person name="Eisen J.A."/>
        </authorList>
    </citation>
    <scope>NUCLEOTIDE SEQUENCE [LARGE SCALE GENOMIC DNA]</scope>
    <source>
        <strain evidence="8">ATCC BAA-1237 / DSM 17374 / SPN1</strain>
    </source>
</reference>
<keyword evidence="4" id="KW-0574">Periplasm</keyword>
<dbReference type="AlphaFoldDB" id="F4GHW1"/>
<dbReference type="GO" id="GO:0015846">
    <property type="term" value="P:polyamine transport"/>
    <property type="evidence" value="ECO:0007669"/>
    <property type="project" value="InterPro"/>
</dbReference>
<evidence type="ECO:0000256" key="6">
    <source>
        <dbReference type="SAM" id="SignalP"/>
    </source>
</evidence>
<feature type="signal peptide" evidence="6">
    <location>
        <begin position="1"/>
        <end position="28"/>
    </location>
</feature>
<reference evidence="7 8" key="2">
    <citation type="journal article" date="2012" name="Stand. Genomic Sci.">
        <title>Complete genome sequence of the termite hindgut bacterium Spirochaeta coccoides type strain (SPN1(T)), reclassification in the genus Sphaerochaeta as Sphaerochaeta coccoides comb. nov. and emendations of the family Spirochaetaceae and the genus Sphaerochaeta.</title>
        <authorList>
            <person name="Abt B."/>
            <person name="Han C."/>
            <person name="Scheuner C."/>
            <person name="Lu M."/>
            <person name="Lapidus A."/>
            <person name="Nolan M."/>
            <person name="Lucas S."/>
            <person name="Hammon N."/>
            <person name="Deshpande S."/>
            <person name="Cheng J.F."/>
            <person name="Tapia R."/>
            <person name="Goodwin L.A."/>
            <person name="Pitluck S."/>
            <person name="Liolios K."/>
            <person name="Pagani I."/>
            <person name="Ivanova N."/>
            <person name="Mavromatis K."/>
            <person name="Mikhailova N."/>
            <person name="Huntemann M."/>
            <person name="Pati A."/>
            <person name="Chen A."/>
            <person name="Palaniappan K."/>
            <person name="Land M."/>
            <person name="Hauser L."/>
            <person name="Brambilla E.M."/>
            <person name="Rohde M."/>
            <person name="Spring S."/>
            <person name="Gronow S."/>
            <person name="Goker M."/>
            <person name="Woyke T."/>
            <person name="Bristow J."/>
            <person name="Eisen J.A."/>
            <person name="Markowitz V."/>
            <person name="Hugenholtz P."/>
            <person name="Kyrpides N.C."/>
            <person name="Klenk H.P."/>
            <person name="Detter J.C."/>
        </authorList>
    </citation>
    <scope>NUCLEOTIDE SEQUENCE [LARGE SCALE GENOMIC DNA]</scope>
    <source>
        <strain evidence="8">ATCC BAA-1237 / DSM 17374 / SPN1</strain>
    </source>
</reference>
<gene>
    <name evidence="7" type="ordered locus">Spico_0850</name>
</gene>
<evidence type="ECO:0000256" key="2">
    <source>
        <dbReference type="ARBA" id="ARBA00022448"/>
    </source>
</evidence>
<feature type="binding site" evidence="5">
    <location>
        <begin position="187"/>
        <end position="190"/>
    </location>
    <ligand>
        <name>spermidine</name>
        <dbReference type="ChEBI" id="CHEBI:57834"/>
    </ligand>
</feature>
<dbReference type="PRINTS" id="PR00909">
    <property type="entry name" value="SPERMDNBNDNG"/>
</dbReference>
<evidence type="ECO:0000256" key="5">
    <source>
        <dbReference type="PIRSR" id="PIRSR019574-1"/>
    </source>
</evidence>
<dbReference type="RefSeq" id="WP_013739470.1">
    <property type="nucleotide sequence ID" value="NC_015436.1"/>
</dbReference>
<protein>
    <submittedName>
        <fullName evidence="7">Extracellular solute-binding protein family 1</fullName>
    </submittedName>
</protein>
<evidence type="ECO:0000256" key="4">
    <source>
        <dbReference type="ARBA" id="ARBA00022764"/>
    </source>
</evidence>
<evidence type="ECO:0000256" key="1">
    <source>
        <dbReference type="ARBA" id="ARBA00004418"/>
    </source>
</evidence>
<dbReference type="eggNOG" id="COG0687">
    <property type="taxonomic scope" value="Bacteria"/>
</dbReference>
<name>F4GHW1_PARC1</name>
<dbReference type="EMBL" id="CP002659">
    <property type="protein sequence ID" value="AEC02074.1"/>
    <property type="molecule type" value="Genomic_DNA"/>
</dbReference>